<dbReference type="Proteomes" id="UP000318509">
    <property type="component" value="Unassembled WGS sequence"/>
</dbReference>
<proteinExistence type="inferred from homology"/>
<dbReference type="AlphaFoldDB" id="A0A537KCX2"/>
<dbReference type="SUPFAM" id="SSF53720">
    <property type="entry name" value="ALDH-like"/>
    <property type="match status" value="1"/>
</dbReference>
<feature type="domain" description="Aldehyde dehydrogenase" evidence="3">
    <location>
        <begin position="9"/>
        <end position="466"/>
    </location>
</feature>
<dbReference type="Gene3D" id="3.40.309.10">
    <property type="entry name" value="Aldehyde Dehydrogenase, Chain A, domain 2"/>
    <property type="match status" value="1"/>
</dbReference>
<dbReference type="GO" id="GO:0008911">
    <property type="term" value="F:lactaldehyde dehydrogenase (NAD+) activity"/>
    <property type="evidence" value="ECO:0007669"/>
    <property type="project" value="TreeGrafter"/>
</dbReference>
<comment type="caution">
    <text evidence="4">The sequence shown here is derived from an EMBL/GenBank/DDBJ whole genome shotgun (WGS) entry which is preliminary data.</text>
</comment>
<sequence length="471" mass="50627">MKMYVGTEWIDKPKTIPVLNPYDGSQVDTIPRADADDIERALATAVRGARAMRRLTGYERSQILRKAADLMTQRAEDLARTITLEEGKIIGEARFEVSRATEIISLSAEEAKRLGSEVVPLDGAPGVTKKFGFTVRVPCGVVLAISPFNFPLHLVCHKVGPALAAGNSVIVKPATDTPLSALKLTKIMLDAGAPPEAVQCITGSGGEIGEALCRDPRVRKITFTGSRDVGEQICRVAGLKKVTMELGSNAPLIVMPDADLEKVATAVAATGFSNAGQVCISCQRILPLKSIYADFLNVLKPKVAALATGNPLEDKTKMGPMVRERDAVRVDEWVREAVGAGARLVTGGERRGAIYAPTVLADVKPDMRVSRSELFGPAVAVTPVGTIDEAIAMANDTNYGLSAGIFTQNIDWAMKFVQEVESGNLHINWGPQWRADLMPYGGLKESGFGKEGPKYAVQEMTELKMVVMHLS</sequence>
<evidence type="ECO:0000313" key="4">
    <source>
        <dbReference type="EMBL" id="TMI93392.1"/>
    </source>
</evidence>
<comment type="similarity">
    <text evidence="1">Belongs to the aldehyde dehydrogenase family.</text>
</comment>
<keyword evidence="2" id="KW-0560">Oxidoreductase</keyword>
<name>A0A537KCX2_9BACT</name>
<dbReference type="EMBL" id="VBAK01000028">
    <property type="protein sequence ID" value="TMI93392.1"/>
    <property type="molecule type" value="Genomic_DNA"/>
</dbReference>
<dbReference type="Pfam" id="PF00171">
    <property type="entry name" value="Aldedh"/>
    <property type="match status" value="1"/>
</dbReference>
<protein>
    <submittedName>
        <fullName evidence="4">Aldehyde dehydrogenase family protein</fullName>
    </submittedName>
</protein>
<gene>
    <name evidence="4" type="ORF">E6H00_01290</name>
</gene>
<dbReference type="FunFam" id="3.40.605.10:FF:000007">
    <property type="entry name" value="NAD/NADP-dependent betaine aldehyde dehydrogenase"/>
    <property type="match status" value="1"/>
</dbReference>
<evidence type="ECO:0000256" key="2">
    <source>
        <dbReference type="ARBA" id="ARBA00023002"/>
    </source>
</evidence>
<dbReference type="PANTHER" id="PTHR42991:SF1">
    <property type="entry name" value="ALDEHYDE DEHYDROGENASE"/>
    <property type="match status" value="1"/>
</dbReference>
<dbReference type="InterPro" id="IPR051020">
    <property type="entry name" value="ALDH-related_metabolic_enz"/>
</dbReference>
<dbReference type="PANTHER" id="PTHR42991">
    <property type="entry name" value="ALDEHYDE DEHYDROGENASE"/>
    <property type="match status" value="1"/>
</dbReference>
<dbReference type="InterPro" id="IPR015590">
    <property type="entry name" value="Aldehyde_DH_dom"/>
</dbReference>
<dbReference type="InterPro" id="IPR016162">
    <property type="entry name" value="Ald_DH_N"/>
</dbReference>
<reference evidence="4 5" key="1">
    <citation type="journal article" date="2019" name="Nat. Microbiol.">
        <title>Mediterranean grassland soil C-N compound turnover is dependent on rainfall and depth, and is mediated by genomically divergent microorganisms.</title>
        <authorList>
            <person name="Diamond S."/>
            <person name="Andeer P.F."/>
            <person name="Li Z."/>
            <person name="Crits-Christoph A."/>
            <person name="Burstein D."/>
            <person name="Anantharaman K."/>
            <person name="Lane K.R."/>
            <person name="Thomas B.C."/>
            <person name="Pan C."/>
            <person name="Northen T.R."/>
            <person name="Banfield J.F."/>
        </authorList>
    </citation>
    <scope>NUCLEOTIDE SEQUENCE [LARGE SCALE GENOMIC DNA]</scope>
    <source>
        <strain evidence="4">NP_3</strain>
    </source>
</reference>
<evidence type="ECO:0000259" key="3">
    <source>
        <dbReference type="Pfam" id="PF00171"/>
    </source>
</evidence>
<dbReference type="CDD" id="cd07149">
    <property type="entry name" value="ALDH_y4uC"/>
    <property type="match status" value="1"/>
</dbReference>
<dbReference type="Gene3D" id="3.40.605.10">
    <property type="entry name" value="Aldehyde Dehydrogenase, Chain A, domain 1"/>
    <property type="match status" value="1"/>
</dbReference>
<dbReference type="InterPro" id="IPR016163">
    <property type="entry name" value="Ald_DH_C"/>
</dbReference>
<organism evidence="4 5">
    <name type="scientific">Candidatus Segetimicrobium genomatis</name>
    <dbReference type="NCBI Taxonomy" id="2569760"/>
    <lineage>
        <taxon>Bacteria</taxon>
        <taxon>Bacillati</taxon>
        <taxon>Candidatus Sysuimicrobiota</taxon>
        <taxon>Candidatus Sysuimicrobiia</taxon>
        <taxon>Candidatus Sysuimicrobiales</taxon>
        <taxon>Candidatus Segetimicrobiaceae</taxon>
        <taxon>Candidatus Segetimicrobium</taxon>
    </lineage>
</organism>
<evidence type="ECO:0000256" key="1">
    <source>
        <dbReference type="ARBA" id="ARBA00009986"/>
    </source>
</evidence>
<evidence type="ECO:0000313" key="5">
    <source>
        <dbReference type="Proteomes" id="UP000318509"/>
    </source>
</evidence>
<accession>A0A537KCX2</accession>
<dbReference type="InterPro" id="IPR016161">
    <property type="entry name" value="Ald_DH/histidinol_DH"/>
</dbReference>